<dbReference type="SUPFAM" id="SSF141000">
    <property type="entry name" value="Glu-tRNAGln amidotransferase C subunit"/>
    <property type="match status" value="1"/>
</dbReference>
<gene>
    <name evidence="2" type="ORF">JCM31447_09720</name>
</gene>
<dbReference type="OrthoDB" id="5295223at2"/>
<dbReference type="Pfam" id="PF02686">
    <property type="entry name" value="GatC"/>
    <property type="match status" value="1"/>
</dbReference>
<evidence type="ECO:0000256" key="1">
    <source>
        <dbReference type="ARBA" id="ARBA00014426"/>
    </source>
</evidence>
<organism evidence="2 3">
    <name type="scientific">Fluviispira sanaruensis</name>
    <dbReference type="NCBI Taxonomy" id="2493639"/>
    <lineage>
        <taxon>Bacteria</taxon>
        <taxon>Pseudomonadati</taxon>
        <taxon>Bdellovibrionota</taxon>
        <taxon>Oligoflexia</taxon>
        <taxon>Silvanigrellales</taxon>
        <taxon>Silvanigrellaceae</taxon>
        <taxon>Fluviispira</taxon>
    </lineage>
</organism>
<keyword evidence="2" id="KW-0808">Transferase</keyword>
<reference evidence="2 3" key="1">
    <citation type="submission" date="2018-12" db="EMBL/GenBank/DDBJ databases">
        <title>Rubrispira sanarue gen. nov., sp., nov., a member of the order Silvanigrellales, isolated from a brackish lake in Hamamatsu Japan.</title>
        <authorList>
            <person name="Maejima Y."/>
            <person name="Iino T."/>
            <person name="Muraguchi Y."/>
            <person name="Fukuda K."/>
            <person name="Nojiri H."/>
            <person name="Ohkuma M."/>
            <person name="Moriuchi R."/>
            <person name="Dohra H."/>
            <person name="Kimbara K."/>
            <person name="Shintani M."/>
        </authorList>
    </citation>
    <scope>NUCLEOTIDE SEQUENCE [LARGE SCALE GENOMIC DNA]</scope>
    <source>
        <strain evidence="2 3">RF1110005</strain>
    </source>
</reference>
<dbReference type="GO" id="GO:0006450">
    <property type="term" value="P:regulation of translational fidelity"/>
    <property type="evidence" value="ECO:0007669"/>
    <property type="project" value="InterPro"/>
</dbReference>
<dbReference type="RefSeq" id="WP_130607116.1">
    <property type="nucleotide sequence ID" value="NZ_AP019368.1"/>
</dbReference>
<dbReference type="GO" id="GO:0016740">
    <property type="term" value="F:transferase activity"/>
    <property type="evidence" value="ECO:0007669"/>
    <property type="project" value="UniProtKB-KW"/>
</dbReference>
<evidence type="ECO:0000313" key="2">
    <source>
        <dbReference type="EMBL" id="BBH52531.1"/>
    </source>
</evidence>
<dbReference type="EMBL" id="AP019368">
    <property type="protein sequence ID" value="BBH52531.1"/>
    <property type="molecule type" value="Genomic_DNA"/>
</dbReference>
<dbReference type="KEGG" id="sbf:JCM31447_09720"/>
<dbReference type="Proteomes" id="UP000291236">
    <property type="component" value="Chromosome"/>
</dbReference>
<dbReference type="AlphaFoldDB" id="A0A4P2VIE5"/>
<proteinExistence type="predicted"/>
<evidence type="ECO:0000313" key="3">
    <source>
        <dbReference type="Proteomes" id="UP000291236"/>
    </source>
</evidence>
<sequence>MTTDFSRESVKRIAELSRLHLSEDEITRYQKELAKILQAFEALSQVPLPDELSGDARSALGIAKGLAADESLSRMHPDEAKNTIATPDFLAQAPDREGVFLRVPAILASST</sequence>
<name>A0A4P2VIE5_FLUSA</name>
<accession>A0A4P2VIE5</accession>
<protein>
    <recommendedName>
        <fullName evidence="1">Glutamyl-tRNA(Gln) amidotransferase subunit C</fullName>
    </recommendedName>
</protein>
<dbReference type="InterPro" id="IPR003837">
    <property type="entry name" value="GatC"/>
</dbReference>
<dbReference type="InterPro" id="IPR036113">
    <property type="entry name" value="Asp/Glu-ADT_sf_sub_c"/>
</dbReference>
<dbReference type="Gene3D" id="1.10.20.60">
    <property type="entry name" value="Glu-tRNAGln amidotransferase C subunit, N-terminal domain"/>
    <property type="match status" value="1"/>
</dbReference>
<keyword evidence="3" id="KW-1185">Reference proteome</keyword>